<dbReference type="OrthoDB" id="843225at2759"/>
<dbReference type="InterPro" id="IPR006015">
    <property type="entry name" value="Universal_stress_UspA"/>
</dbReference>
<dbReference type="PRINTS" id="PR01438">
    <property type="entry name" value="UNVRSLSTRESS"/>
</dbReference>
<name>A0A843TT55_COLES</name>
<protein>
    <recommendedName>
        <fullName evidence="1">UspA domain-containing protein</fullName>
    </recommendedName>
</protein>
<dbReference type="Gene3D" id="3.40.50.620">
    <property type="entry name" value="HUPs"/>
    <property type="match status" value="1"/>
</dbReference>
<sequence length="173" mass="18656">MEKGGRRSVGVAVDFSPCSKAALRWASDNLLRDGDHLVLIHIQPSCQYEEGVMQLWEATGSPLIPPVEFSDPTVTKRYGIQADEETLDILAAAAKQKGVQVSAKIYWGCPGAKLCEAVEDVPLSCLVIGSRGLNRFKRTFLGSVSNYVVSNAMCSVTVVKNIPSAHGYNSVEA</sequence>
<evidence type="ECO:0000313" key="3">
    <source>
        <dbReference type="Proteomes" id="UP000652761"/>
    </source>
</evidence>
<dbReference type="Proteomes" id="UP000652761">
    <property type="component" value="Unassembled WGS sequence"/>
</dbReference>
<evidence type="ECO:0000259" key="1">
    <source>
        <dbReference type="Pfam" id="PF00582"/>
    </source>
</evidence>
<dbReference type="AlphaFoldDB" id="A0A843TT55"/>
<organism evidence="2 3">
    <name type="scientific">Colocasia esculenta</name>
    <name type="common">Wild taro</name>
    <name type="synonym">Arum esculentum</name>
    <dbReference type="NCBI Taxonomy" id="4460"/>
    <lineage>
        <taxon>Eukaryota</taxon>
        <taxon>Viridiplantae</taxon>
        <taxon>Streptophyta</taxon>
        <taxon>Embryophyta</taxon>
        <taxon>Tracheophyta</taxon>
        <taxon>Spermatophyta</taxon>
        <taxon>Magnoliopsida</taxon>
        <taxon>Liliopsida</taxon>
        <taxon>Araceae</taxon>
        <taxon>Aroideae</taxon>
        <taxon>Colocasieae</taxon>
        <taxon>Colocasia</taxon>
    </lineage>
</organism>
<dbReference type="PANTHER" id="PTHR46100:SF17">
    <property type="entry name" value="ADENINE NUCLEOTIDE ALPHA HYDROLASE-LIKE SUPERFAMILY PROTEIN"/>
    <property type="match status" value="1"/>
</dbReference>
<dbReference type="Pfam" id="PF00582">
    <property type="entry name" value="Usp"/>
    <property type="match status" value="1"/>
</dbReference>
<reference evidence="2" key="1">
    <citation type="submission" date="2017-07" db="EMBL/GenBank/DDBJ databases">
        <title>Taro Niue Genome Assembly and Annotation.</title>
        <authorList>
            <person name="Atibalentja N."/>
            <person name="Keating K."/>
            <person name="Fields C.J."/>
        </authorList>
    </citation>
    <scope>NUCLEOTIDE SEQUENCE</scope>
    <source>
        <strain evidence="2">Niue_2</strain>
        <tissue evidence="2">Leaf</tissue>
    </source>
</reference>
<dbReference type="EMBL" id="NMUH01000136">
    <property type="protein sequence ID" value="MQL72594.1"/>
    <property type="molecule type" value="Genomic_DNA"/>
</dbReference>
<dbReference type="PANTHER" id="PTHR46100">
    <property type="entry name" value="IMP2'P"/>
    <property type="match status" value="1"/>
</dbReference>
<feature type="domain" description="UspA" evidence="1">
    <location>
        <begin position="7"/>
        <end position="160"/>
    </location>
</feature>
<comment type="caution">
    <text evidence="2">The sequence shown here is derived from an EMBL/GenBank/DDBJ whole genome shotgun (WGS) entry which is preliminary data.</text>
</comment>
<keyword evidence="3" id="KW-1185">Reference proteome</keyword>
<dbReference type="InterPro" id="IPR006016">
    <property type="entry name" value="UspA"/>
</dbReference>
<gene>
    <name evidence="2" type="ORF">Taro_004915</name>
</gene>
<dbReference type="SUPFAM" id="SSF52402">
    <property type="entry name" value="Adenine nucleotide alpha hydrolases-like"/>
    <property type="match status" value="1"/>
</dbReference>
<accession>A0A843TT55</accession>
<dbReference type="CDD" id="cd23659">
    <property type="entry name" value="USP_At3g01520-like"/>
    <property type="match status" value="1"/>
</dbReference>
<proteinExistence type="predicted"/>
<evidence type="ECO:0000313" key="2">
    <source>
        <dbReference type="EMBL" id="MQL72594.1"/>
    </source>
</evidence>
<dbReference type="InterPro" id="IPR014729">
    <property type="entry name" value="Rossmann-like_a/b/a_fold"/>
</dbReference>